<dbReference type="Gene3D" id="1.10.10.10">
    <property type="entry name" value="Winged helix-like DNA-binding domain superfamily/Winged helix DNA-binding domain"/>
    <property type="match status" value="1"/>
</dbReference>
<dbReference type="SUPFAM" id="SSF46785">
    <property type="entry name" value="Winged helix' DNA-binding domain"/>
    <property type="match status" value="1"/>
</dbReference>
<proteinExistence type="predicted"/>
<dbReference type="PANTHER" id="PTHR45128:SF2">
    <property type="entry name" value="METHYLTRANSFERASE DOMAIN-CONTAINING PROTEIN"/>
    <property type="match status" value="1"/>
</dbReference>
<organism evidence="3">
    <name type="scientific">mine drainage metagenome</name>
    <dbReference type="NCBI Taxonomy" id="410659"/>
    <lineage>
        <taxon>unclassified sequences</taxon>
        <taxon>metagenomes</taxon>
        <taxon>ecological metagenomes</taxon>
    </lineage>
</organism>
<dbReference type="InterPro" id="IPR029063">
    <property type="entry name" value="SAM-dependent_MTases_sf"/>
</dbReference>
<dbReference type="InterPro" id="IPR036388">
    <property type="entry name" value="WH-like_DNA-bd_sf"/>
</dbReference>
<dbReference type="EMBL" id="MLJW01001072">
    <property type="protein sequence ID" value="OIQ80352.1"/>
    <property type="molecule type" value="Genomic_DNA"/>
</dbReference>
<dbReference type="PANTHER" id="PTHR45128">
    <property type="entry name" value="METHYLTRANSFERASE TYPE 11"/>
    <property type="match status" value="1"/>
</dbReference>
<dbReference type="AlphaFoldDB" id="A0A1J5QAD0"/>
<dbReference type="GO" id="GO:0008168">
    <property type="term" value="F:methyltransferase activity"/>
    <property type="evidence" value="ECO:0007669"/>
    <property type="project" value="UniProtKB-KW"/>
</dbReference>
<dbReference type="InterPro" id="IPR053173">
    <property type="entry name" value="SAM-binding_MTase"/>
</dbReference>
<dbReference type="InterPro" id="IPR036390">
    <property type="entry name" value="WH_DNA-bd_sf"/>
</dbReference>
<feature type="domain" description="Methyltransferase" evidence="2">
    <location>
        <begin position="173"/>
        <end position="269"/>
    </location>
</feature>
<feature type="transmembrane region" description="Helical" evidence="1">
    <location>
        <begin position="21"/>
        <end position="40"/>
    </location>
</feature>
<dbReference type="Gene3D" id="3.40.50.150">
    <property type="entry name" value="Vaccinia Virus protein VP39"/>
    <property type="match status" value="1"/>
</dbReference>
<evidence type="ECO:0000256" key="1">
    <source>
        <dbReference type="SAM" id="Phobius"/>
    </source>
</evidence>
<keyword evidence="3" id="KW-0808">Transferase</keyword>
<accession>A0A1J5QAD0</accession>
<gene>
    <name evidence="3" type="primary">mppJ</name>
    <name evidence="3" type="ORF">GALL_378960</name>
</gene>
<keyword evidence="1" id="KW-0812">Transmembrane</keyword>
<reference evidence="3" key="1">
    <citation type="submission" date="2016-10" db="EMBL/GenBank/DDBJ databases">
        <title>Sequence of Gallionella enrichment culture.</title>
        <authorList>
            <person name="Poehlein A."/>
            <person name="Muehling M."/>
            <person name="Daniel R."/>
        </authorList>
    </citation>
    <scope>NUCLEOTIDE SEQUENCE</scope>
</reference>
<dbReference type="InterPro" id="IPR041698">
    <property type="entry name" value="Methyltransf_25"/>
</dbReference>
<protein>
    <submittedName>
        <fullName evidence="3">Phenylpyruvate C(3)-methyltransferase</fullName>
        <ecNumber evidence="3">2.1.1.281</ecNumber>
    </submittedName>
</protein>
<evidence type="ECO:0000259" key="2">
    <source>
        <dbReference type="Pfam" id="PF13649"/>
    </source>
</evidence>
<dbReference type="Pfam" id="PF13649">
    <property type="entry name" value="Methyltransf_25"/>
    <property type="match status" value="1"/>
</dbReference>
<keyword evidence="1" id="KW-0472">Membrane</keyword>
<keyword evidence="1" id="KW-1133">Transmembrane helix</keyword>
<dbReference type="GO" id="GO:0032259">
    <property type="term" value="P:methylation"/>
    <property type="evidence" value="ECO:0007669"/>
    <property type="project" value="UniProtKB-KW"/>
</dbReference>
<dbReference type="EC" id="2.1.1.281" evidence="3"/>
<keyword evidence="3" id="KW-0489">Methyltransferase</keyword>
<evidence type="ECO:0000313" key="3">
    <source>
        <dbReference type="EMBL" id="OIQ80352.1"/>
    </source>
</evidence>
<sequence>MTTNPQQDLKTRLRQQAQGALSLNIGYIGVVNGLFAALAARGRADVEALAAAAAVDAGYLRRWCDAAYAFGYLDAEADAFTLTELGRAMCPDAVDTVFPMAVQSVLSAHMAERAAGLMRSGERPGESVLAERETVLPWFGPMLEANFSAMFEHTICPAVPAFAEVDARGGLAVDLGCGNGWYLRALARRCAGLRGLGVDGFDENVAQARALADAAGFGDRLQFVHGDIHALTLAEPADLIAMNRALHHVWEKDTEALFAWLRANLKDDGCVVIWEPAWPESREALRDPSRRALAFQNLSEHVQGNHFLRPQEIQAAFARAGMKSTVHEFAQGNEVIVVARR</sequence>
<dbReference type="SUPFAM" id="SSF53335">
    <property type="entry name" value="S-adenosyl-L-methionine-dependent methyltransferases"/>
    <property type="match status" value="1"/>
</dbReference>
<keyword evidence="3" id="KW-0670">Pyruvate</keyword>
<name>A0A1J5QAD0_9ZZZZ</name>
<dbReference type="CDD" id="cd02440">
    <property type="entry name" value="AdoMet_MTases"/>
    <property type="match status" value="1"/>
</dbReference>
<comment type="caution">
    <text evidence="3">The sequence shown here is derived from an EMBL/GenBank/DDBJ whole genome shotgun (WGS) entry which is preliminary data.</text>
</comment>